<dbReference type="Pfam" id="PF07441">
    <property type="entry name" value="BofA"/>
    <property type="match status" value="1"/>
</dbReference>
<comment type="caution">
    <text evidence="2">The sequence shown here is derived from an EMBL/GenBank/DDBJ whole genome shotgun (WGS) entry which is preliminary data.</text>
</comment>
<dbReference type="InterPro" id="IPR010001">
    <property type="entry name" value="BofA"/>
</dbReference>
<reference evidence="2" key="1">
    <citation type="submission" date="2020-06" db="EMBL/GenBank/DDBJ databases">
        <title>Novel chitinolytic bacterium.</title>
        <authorList>
            <person name="Ungkulpasvich U."/>
            <person name="Kosugi A."/>
            <person name="Uke A."/>
        </authorList>
    </citation>
    <scope>NUCLEOTIDE SEQUENCE</scope>
    <source>
        <strain evidence="2">UUS1-1</strain>
    </source>
</reference>
<feature type="transmembrane region" description="Helical" evidence="1">
    <location>
        <begin position="29"/>
        <end position="50"/>
    </location>
</feature>
<gene>
    <name evidence="2" type="ORF">G5B42_06275</name>
</gene>
<dbReference type="RefSeq" id="WP_181339601.1">
    <property type="nucleotide sequence ID" value="NZ_JAAKDE010000012.1"/>
</dbReference>
<dbReference type="Proteomes" id="UP000657177">
    <property type="component" value="Unassembled WGS sequence"/>
</dbReference>
<accession>A0A8J6I2N5</accession>
<keyword evidence="1" id="KW-1133">Transmembrane helix</keyword>
<evidence type="ECO:0000313" key="3">
    <source>
        <dbReference type="Proteomes" id="UP000657177"/>
    </source>
</evidence>
<dbReference type="EMBL" id="JAAKDE010000012">
    <property type="protein sequence ID" value="MBA2133147.1"/>
    <property type="molecule type" value="Genomic_DNA"/>
</dbReference>
<protein>
    <submittedName>
        <fullName evidence="2">Pro-sigmaK processing inhibitor BofA family protein</fullName>
    </submittedName>
</protein>
<sequence>MSFEVLLVYFLLLLLVAFGGKYLSSPLQFGLELLFKGGSGFLLLFGFNLLTRFTGYYLPLNLYTIFYCGFLGLPGLISLCFLKTWL</sequence>
<keyword evidence="3" id="KW-1185">Reference proteome</keyword>
<name>A0A8J6I2N5_9FIRM</name>
<dbReference type="AlphaFoldDB" id="A0A8J6I2N5"/>
<evidence type="ECO:0000313" key="2">
    <source>
        <dbReference type="EMBL" id="MBA2133147.1"/>
    </source>
</evidence>
<proteinExistence type="predicted"/>
<evidence type="ECO:0000256" key="1">
    <source>
        <dbReference type="SAM" id="Phobius"/>
    </source>
</evidence>
<organism evidence="2 3">
    <name type="scientific">Capillibacterium thermochitinicola</name>
    <dbReference type="NCBI Taxonomy" id="2699427"/>
    <lineage>
        <taxon>Bacteria</taxon>
        <taxon>Bacillati</taxon>
        <taxon>Bacillota</taxon>
        <taxon>Capillibacterium</taxon>
    </lineage>
</organism>
<feature type="transmembrane region" description="Helical" evidence="1">
    <location>
        <begin position="62"/>
        <end position="85"/>
    </location>
</feature>
<keyword evidence="1" id="KW-0472">Membrane</keyword>
<keyword evidence="1" id="KW-0812">Transmembrane</keyword>